<keyword evidence="4" id="KW-1185">Reference proteome</keyword>
<dbReference type="EMBL" id="CAUYUJ010018460">
    <property type="protein sequence ID" value="CAK0883762.1"/>
    <property type="molecule type" value="Genomic_DNA"/>
</dbReference>
<gene>
    <name evidence="3" type="ORF">PCOR1329_LOCUS65893</name>
</gene>
<accession>A0ABN9WDA7</accession>
<proteinExistence type="predicted"/>
<feature type="compositionally biased region" description="Low complexity" evidence="1">
    <location>
        <begin position="140"/>
        <end position="151"/>
    </location>
</feature>
<evidence type="ECO:0000313" key="4">
    <source>
        <dbReference type="Proteomes" id="UP001189429"/>
    </source>
</evidence>
<feature type="region of interest" description="Disordered" evidence="1">
    <location>
        <begin position="68"/>
        <end position="96"/>
    </location>
</feature>
<dbReference type="Proteomes" id="UP001189429">
    <property type="component" value="Unassembled WGS sequence"/>
</dbReference>
<reference evidence="3" key="1">
    <citation type="submission" date="2023-10" db="EMBL/GenBank/DDBJ databases">
        <authorList>
            <person name="Chen Y."/>
            <person name="Shah S."/>
            <person name="Dougan E. K."/>
            <person name="Thang M."/>
            <person name="Chan C."/>
        </authorList>
    </citation>
    <scope>NUCLEOTIDE SEQUENCE [LARGE SCALE GENOMIC DNA]</scope>
</reference>
<feature type="region of interest" description="Disordered" evidence="1">
    <location>
        <begin position="131"/>
        <end position="159"/>
    </location>
</feature>
<evidence type="ECO:0000313" key="3">
    <source>
        <dbReference type="EMBL" id="CAK0883762.1"/>
    </source>
</evidence>
<protein>
    <recommendedName>
        <fullName evidence="2">PDZ domain-containing protein</fullName>
    </recommendedName>
</protein>
<evidence type="ECO:0000256" key="1">
    <source>
        <dbReference type="SAM" id="MobiDB-lite"/>
    </source>
</evidence>
<evidence type="ECO:0000259" key="2">
    <source>
        <dbReference type="PROSITE" id="PS50106"/>
    </source>
</evidence>
<dbReference type="PROSITE" id="PS50106">
    <property type="entry name" value="PDZ"/>
    <property type="match status" value="1"/>
</dbReference>
<feature type="domain" description="PDZ" evidence="2">
    <location>
        <begin position="496"/>
        <end position="565"/>
    </location>
</feature>
<organism evidence="3 4">
    <name type="scientific">Prorocentrum cordatum</name>
    <dbReference type="NCBI Taxonomy" id="2364126"/>
    <lineage>
        <taxon>Eukaryota</taxon>
        <taxon>Sar</taxon>
        <taxon>Alveolata</taxon>
        <taxon>Dinophyceae</taxon>
        <taxon>Prorocentrales</taxon>
        <taxon>Prorocentraceae</taxon>
        <taxon>Prorocentrum</taxon>
    </lineage>
</organism>
<dbReference type="InterPro" id="IPR001478">
    <property type="entry name" value="PDZ"/>
</dbReference>
<name>A0ABN9WDA7_9DINO</name>
<comment type="caution">
    <text evidence="3">The sequence shown here is derived from an EMBL/GenBank/DDBJ whole genome shotgun (WGS) entry which is preliminary data.</text>
</comment>
<sequence length="578" mass="60524">MPDLAAAAAAAGLSKLYPALAAAATAPVAGVTLPDGIQVLAGKLGANFDDPSLVDWVPGTVIRPPRSCPAGTAACSRTGPIGRGRSGATTGGHARPRLLGGGGPIFGFVVTSSLSALAPLAALAWPRAPARRPQESAPPCGSSAGEGCAGAPDGGGEGALASELDQEAAQHADFLFGGRGQARGTEAASLARMRRARRCGVARRERRLRGDIDVGTRSAQKHQDHRQTLDSRSPYRGWLVEGCSPLHNRVSLPPITLWAPGRHGENRPVHLSRAYLAHLRQKTYVLRVTILCPALWALSTLVPRKVQEASELCDGLGDALPEVESIGSWAWPGVGSSLLNVEASDDVAMWLAHWAHEGDAVLAAVLAQPLILQLLLRGARDVVLDLLQHGVAEVEHACVIQPRRLTVATDAMMGPLLARVPGSALSLSSVSGVDLPLLLPSIAAATFFLSSVSLESAMCLVLLLMCWPSAVEEASVTVFPSAPRETAAGGQRPQDSTAAHRTGLGKYGFGIQPTLDNRAASIDRIDPDGILARWNMENPAQAVKIGDTLVCVNGVSDSLDDMEQELRTANLSMLFEPC</sequence>